<dbReference type="HOGENOM" id="CLU_939308_0_0_6"/>
<dbReference type="EMBL" id="CP007142">
    <property type="protein sequence ID" value="AJQ93700.1"/>
    <property type="molecule type" value="Genomic_DNA"/>
</dbReference>
<dbReference type="PANTHER" id="PTHR21310">
    <property type="entry name" value="AMINOGLYCOSIDE PHOSPHOTRANSFERASE-RELATED-RELATED"/>
    <property type="match status" value="1"/>
</dbReference>
<dbReference type="Gene3D" id="3.90.1200.10">
    <property type="match status" value="1"/>
</dbReference>
<reference evidence="2 3" key="1">
    <citation type="submission" date="2014-01" db="EMBL/GenBank/DDBJ databases">
        <title>Full genme sequencing of cellulolytic bacterium Gynuella sunshinyii YC6258T gen. nov., sp. nov.</title>
        <authorList>
            <person name="Khan H."/>
            <person name="Chung E.J."/>
            <person name="Chung Y.R."/>
        </authorList>
    </citation>
    <scope>NUCLEOTIDE SEQUENCE [LARGE SCALE GENOMIC DNA]</scope>
    <source>
        <strain evidence="2 3">YC6258</strain>
    </source>
</reference>
<organism evidence="2 3">
    <name type="scientific">Gynuella sunshinyii YC6258</name>
    <dbReference type="NCBI Taxonomy" id="1445510"/>
    <lineage>
        <taxon>Bacteria</taxon>
        <taxon>Pseudomonadati</taxon>
        <taxon>Pseudomonadota</taxon>
        <taxon>Gammaproteobacteria</taxon>
        <taxon>Oceanospirillales</taxon>
        <taxon>Saccharospirillaceae</taxon>
        <taxon>Gynuella</taxon>
    </lineage>
</organism>
<evidence type="ECO:0000259" key="1">
    <source>
        <dbReference type="Pfam" id="PF01636"/>
    </source>
</evidence>
<keyword evidence="2" id="KW-0418">Kinase</keyword>
<dbReference type="GO" id="GO:0016301">
    <property type="term" value="F:kinase activity"/>
    <property type="evidence" value="ECO:0007669"/>
    <property type="project" value="UniProtKB-KW"/>
</dbReference>
<gene>
    <name evidence="2" type="ORF">YC6258_01652</name>
</gene>
<proteinExistence type="predicted"/>
<keyword evidence="2" id="KW-0808">Transferase</keyword>
<name>A0A0C5V2I3_9GAMM</name>
<sequence length="250" mass="28763">MIVNQIPAAIQAELRQWLPAVAEWRYLDAGNTSNYLFSGDDADDRYVLRVNAGDDISFGVDRKQEDQVLQLIAGHDWAPDVIRNDIDLGYCLMRYHGMPVMDVLITAPVVLQALRALQQTASGPWFDYTHLFAGYRHRLQQQPQALVELEQLQKHLQALPDDRCLIHQDLHPGNVLVADGRMVIIDWEYSGIGNAWLELANVQHHWNFSMSQLQQLPVCRQYPAKMVDQHLQQAEICNQILARLWYLARE</sequence>
<protein>
    <submittedName>
        <fullName evidence="2">Putative choline kinase involved in LPS biosynthesis</fullName>
    </submittedName>
</protein>
<dbReference type="InterPro" id="IPR051678">
    <property type="entry name" value="AGP_Transferase"/>
</dbReference>
<dbReference type="AlphaFoldDB" id="A0A0C5V2I3"/>
<dbReference type="InterPro" id="IPR002575">
    <property type="entry name" value="Aminoglycoside_PTrfase"/>
</dbReference>
<keyword evidence="3" id="KW-1185">Reference proteome</keyword>
<accession>A0A0C5V2I3</accession>
<dbReference type="SUPFAM" id="SSF56112">
    <property type="entry name" value="Protein kinase-like (PK-like)"/>
    <property type="match status" value="1"/>
</dbReference>
<dbReference type="Proteomes" id="UP000032266">
    <property type="component" value="Chromosome"/>
</dbReference>
<feature type="domain" description="Aminoglycoside phosphotransferase" evidence="1">
    <location>
        <begin position="27"/>
        <end position="209"/>
    </location>
</feature>
<dbReference type="Gene3D" id="3.30.200.20">
    <property type="entry name" value="Phosphorylase Kinase, domain 1"/>
    <property type="match status" value="1"/>
</dbReference>
<dbReference type="KEGG" id="gsn:YC6258_01652"/>
<evidence type="ECO:0000313" key="3">
    <source>
        <dbReference type="Proteomes" id="UP000032266"/>
    </source>
</evidence>
<dbReference type="InterPro" id="IPR011009">
    <property type="entry name" value="Kinase-like_dom_sf"/>
</dbReference>
<evidence type="ECO:0000313" key="2">
    <source>
        <dbReference type="EMBL" id="AJQ93700.1"/>
    </source>
</evidence>
<dbReference type="Pfam" id="PF01636">
    <property type="entry name" value="APH"/>
    <property type="match status" value="1"/>
</dbReference>
<dbReference type="STRING" id="1445510.YC6258_01652"/>